<keyword evidence="10" id="KW-0812">Transmembrane</keyword>
<organism evidence="12 13">
    <name type="scientific">Gracilibacillus xinjiangensis</name>
    <dbReference type="NCBI Taxonomy" id="1193282"/>
    <lineage>
        <taxon>Bacteria</taxon>
        <taxon>Bacillati</taxon>
        <taxon>Bacillota</taxon>
        <taxon>Bacilli</taxon>
        <taxon>Bacillales</taxon>
        <taxon>Bacillaceae</taxon>
        <taxon>Gracilibacillus</taxon>
    </lineage>
</organism>
<evidence type="ECO:0000313" key="13">
    <source>
        <dbReference type="Proteomes" id="UP001595882"/>
    </source>
</evidence>
<keyword evidence="10" id="KW-0472">Membrane</keyword>
<name>A0ABV8WZJ1_9BACI</name>
<keyword evidence="4" id="KW-0808">Transferase</keyword>
<feature type="compositionally biased region" description="Gly residues" evidence="9">
    <location>
        <begin position="884"/>
        <end position="898"/>
    </location>
</feature>
<dbReference type="Pfam" id="PF00912">
    <property type="entry name" value="Transgly"/>
    <property type="match status" value="1"/>
</dbReference>
<dbReference type="InterPro" id="IPR003961">
    <property type="entry name" value="FN3_dom"/>
</dbReference>
<evidence type="ECO:0000256" key="1">
    <source>
        <dbReference type="ARBA" id="ARBA00022645"/>
    </source>
</evidence>
<keyword evidence="10" id="KW-1133">Transmembrane helix</keyword>
<dbReference type="SUPFAM" id="SSF56601">
    <property type="entry name" value="beta-lactamase/transpeptidase-like"/>
    <property type="match status" value="1"/>
</dbReference>
<protein>
    <submittedName>
        <fullName evidence="12">PBP1A family penicillin-binding protein</fullName>
    </submittedName>
</protein>
<comment type="caution">
    <text evidence="12">The sequence shown here is derived from an EMBL/GenBank/DDBJ whole genome shotgun (WGS) entry which is preliminary data.</text>
</comment>
<dbReference type="SUPFAM" id="SSF53955">
    <property type="entry name" value="Lysozyme-like"/>
    <property type="match status" value="1"/>
</dbReference>
<evidence type="ECO:0000256" key="10">
    <source>
        <dbReference type="SAM" id="Phobius"/>
    </source>
</evidence>
<evidence type="ECO:0000256" key="6">
    <source>
        <dbReference type="ARBA" id="ARBA00023268"/>
    </source>
</evidence>
<dbReference type="PANTHER" id="PTHR32282">
    <property type="entry name" value="BINDING PROTEIN TRANSPEPTIDASE, PUTATIVE-RELATED"/>
    <property type="match status" value="1"/>
</dbReference>
<feature type="transmembrane region" description="Helical" evidence="10">
    <location>
        <begin position="29"/>
        <end position="53"/>
    </location>
</feature>
<evidence type="ECO:0000256" key="8">
    <source>
        <dbReference type="ARBA" id="ARBA00049902"/>
    </source>
</evidence>
<evidence type="ECO:0000256" key="4">
    <source>
        <dbReference type="ARBA" id="ARBA00022679"/>
    </source>
</evidence>
<evidence type="ECO:0000256" key="5">
    <source>
        <dbReference type="ARBA" id="ARBA00022801"/>
    </source>
</evidence>
<reference evidence="13" key="1">
    <citation type="journal article" date="2019" name="Int. J. Syst. Evol. Microbiol.">
        <title>The Global Catalogue of Microorganisms (GCM) 10K type strain sequencing project: providing services to taxonomists for standard genome sequencing and annotation.</title>
        <authorList>
            <consortium name="The Broad Institute Genomics Platform"/>
            <consortium name="The Broad Institute Genome Sequencing Center for Infectious Disease"/>
            <person name="Wu L."/>
            <person name="Ma J."/>
        </authorList>
    </citation>
    <scope>NUCLEOTIDE SEQUENCE [LARGE SCALE GENOMIC DNA]</scope>
    <source>
        <strain evidence="13">CCUG 37865</strain>
    </source>
</reference>
<evidence type="ECO:0000259" key="11">
    <source>
        <dbReference type="PROSITE" id="PS50853"/>
    </source>
</evidence>
<evidence type="ECO:0000256" key="7">
    <source>
        <dbReference type="ARBA" id="ARBA00034000"/>
    </source>
</evidence>
<keyword evidence="13" id="KW-1185">Reference proteome</keyword>
<dbReference type="InterPro" id="IPR013783">
    <property type="entry name" value="Ig-like_fold"/>
</dbReference>
<feature type="domain" description="Fibronectin type-III" evidence="11">
    <location>
        <begin position="777"/>
        <end position="865"/>
    </location>
</feature>
<comment type="catalytic activity">
    <reaction evidence="8">
        <text>[GlcNAc-(1-&gt;4)-Mur2Ac(oyl-L-Ala-gamma-D-Glu-L-Lys-D-Ala-D-Ala)](n)-di-trans,octa-cis-undecaprenyl diphosphate + beta-D-GlcNAc-(1-&gt;4)-Mur2Ac(oyl-L-Ala-gamma-D-Glu-L-Lys-D-Ala-D-Ala)-di-trans,octa-cis-undecaprenyl diphosphate = [GlcNAc-(1-&gt;4)-Mur2Ac(oyl-L-Ala-gamma-D-Glu-L-Lys-D-Ala-D-Ala)](n+1)-di-trans,octa-cis-undecaprenyl diphosphate + di-trans,octa-cis-undecaprenyl diphosphate + H(+)</text>
        <dbReference type="Rhea" id="RHEA:23708"/>
        <dbReference type="Rhea" id="RHEA-COMP:9602"/>
        <dbReference type="Rhea" id="RHEA-COMP:9603"/>
        <dbReference type="ChEBI" id="CHEBI:15378"/>
        <dbReference type="ChEBI" id="CHEBI:58405"/>
        <dbReference type="ChEBI" id="CHEBI:60033"/>
        <dbReference type="ChEBI" id="CHEBI:78435"/>
        <dbReference type="EC" id="2.4.99.28"/>
    </reaction>
</comment>
<dbReference type="InterPro" id="IPR001460">
    <property type="entry name" value="PCN-bd_Tpept"/>
</dbReference>
<evidence type="ECO:0000256" key="9">
    <source>
        <dbReference type="SAM" id="MobiDB-lite"/>
    </source>
</evidence>
<evidence type="ECO:0000313" key="12">
    <source>
        <dbReference type="EMBL" id="MFC4404384.1"/>
    </source>
</evidence>
<evidence type="ECO:0000256" key="2">
    <source>
        <dbReference type="ARBA" id="ARBA00022670"/>
    </source>
</evidence>
<dbReference type="InterPro" id="IPR036116">
    <property type="entry name" value="FN3_sf"/>
</dbReference>
<gene>
    <name evidence="12" type="ORF">ACFOY7_15040</name>
</gene>
<sequence>MAENSQTRMARRKQKKQKGKEKKSVWKQLIKILVIAVLFIGIGVGVLFGYYVATAPDLDPSQLSAPASTKLYDINGEIFADLGTEKRSIVKYDEIPKVLEDAILATEDVRFKNHIGIDFKRIGAAVLANFRNGFGSQGASTITQQVVKGSFLSNDKQLKRKVQEQWLALQLERKYSKEEIFEMYVNKIYYGGGAYGVATAAEVYFGKTDLNDLTLAEAAILAGLPQRPSAYDPFVNPDLTNERMNTVLDLMEQHNKISEAEANEVRDTDVTALLVDRKKQYVKYESFIQQVRKEVEEKTGADIYKDSLQVYTTLDPDAQEYTEFLLSNEESNPINYSADEDIQVGITLVDTKTGAIRAIGGGRNRESDGWNFAIDGDGLQGGSSMKPIVAYGPAIEHLKWSTYHQLNDDRPYPIEGTDSVIRNWNRTYQGWMTARYALKESLNVPAVKTLDEVGYSNAKNFAEGLGIEFANNQVTIGDAIGGTDTGVLPIQMAGAYAAFGNGGIYHEPYSVTKVEYPDRRTEDLASKPVEAMSDYTAYMITDMLKSVVQNGTGTNANVNGLPIAGKTGTTNLKDQDGSPDSWFTGYTPNYTISIWSGFSTERKPINDTQLPLHIFRELMTHVSSDVETPDFQQPSSVVEVEVEKGSNPAKRPSEHTPSSQIVTELFVKGHEPSAVSEKFDQLDPVANLTAEYDEDEEKIFVEWQYDEDDDITYEVTVAAEGASSNTTETENTSLEISNVEEGTTYTIQVVAKSGDSTSEPASVSVAVPGDEETNLPPVQQLQQSFDPVNRSSLITWSYDRSGPVEFNISVMESGSTIDEFTTNQTSFNLTQLQAGRLYTVTVTPVLKNREGVTGPSSSIQITTEGLDEGRQDEQQPEQPNENGNGNGNNGGNGNGNGNGNNNEDNNEDQTEENNNGNGGNQEQNQEQQNDTNAASQSNANNNRKENETENQNEDENQNES</sequence>
<feature type="domain" description="Fibronectin type-III" evidence="11">
    <location>
        <begin position="684"/>
        <end position="771"/>
    </location>
</feature>
<proteinExistence type="predicted"/>
<keyword evidence="1" id="KW-0121">Carboxypeptidase</keyword>
<dbReference type="SMART" id="SM00060">
    <property type="entry name" value="FN3"/>
    <property type="match status" value="2"/>
</dbReference>
<comment type="catalytic activity">
    <reaction evidence="7">
        <text>Preferential cleavage: (Ac)2-L-Lys-D-Ala-|-D-Ala. Also transpeptidation of peptidyl-alanyl moieties that are N-acyl substituents of D-alanine.</text>
        <dbReference type="EC" id="3.4.16.4"/>
    </reaction>
</comment>
<dbReference type="PROSITE" id="PS50853">
    <property type="entry name" value="FN3"/>
    <property type="match status" value="2"/>
</dbReference>
<dbReference type="Gene3D" id="1.10.3810.10">
    <property type="entry name" value="Biosynthetic peptidoglycan transglycosylase-like"/>
    <property type="match status" value="1"/>
</dbReference>
<keyword evidence="3" id="KW-0328">Glycosyltransferase</keyword>
<keyword evidence="6" id="KW-0511">Multifunctional enzyme</keyword>
<dbReference type="CDD" id="cd00063">
    <property type="entry name" value="FN3"/>
    <property type="match status" value="2"/>
</dbReference>
<dbReference type="InterPro" id="IPR012338">
    <property type="entry name" value="Beta-lactam/transpept-like"/>
</dbReference>
<dbReference type="Gene3D" id="2.60.40.10">
    <property type="entry name" value="Immunoglobulins"/>
    <property type="match status" value="2"/>
</dbReference>
<accession>A0ABV8WZJ1</accession>
<dbReference type="Pfam" id="PF00905">
    <property type="entry name" value="Transpeptidase"/>
    <property type="match status" value="1"/>
</dbReference>
<keyword evidence="2" id="KW-0645">Protease</keyword>
<feature type="region of interest" description="Disordered" evidence="9">
    <location>
        <begin position="866"/>
        <end position="960"/>
    </location>
</feature>
<dbReference type="SUPFAM" id="SSF49265">
    <property type="entry name" value="Fibronectin type III"/>
    <property type="match status" value="1"/>
</dbReference>
<feature type="region of interest" description="Disordered" evidence="9">
    <location>
        <begin position="1"/>
        <end position="20"/>
    </location>
</feature>
<dbReference type="PANTHER" id="PTHR32282:SF29">
    <property type="entry name" value="PENICILLIN-BINDING PROTEIN 1A"/>
    <property type="match status" value="1"/>
</dbReference>
<feature type="compositionally biased region" description="Basic residues" evidence="9">
    <location>
        <begin position="9"/>
        <end position="20"/>
    </location>
</feature>
<dbReference type="EMBL" id="JBHSDT010000008">
    <property type="protein sequence ID" value="MFC4404384.1"/>
    <property type="molecule type" value="Genomic_DNA"/>
</dbReference>
<feature type="compositionally biased region" description="Acidic residues" evidence="9">
    <location>
        <begin position="948"/>
        <end position="960"/>
    </location>
</feature>
<dbReference type="RefSeq" id="WP_390252983.1">
    <property type="nucleotide sequence ID" value="NZ_JBHSDT010000008.1"/>
</dbReference>
<dbReference type="NCBIfam" id="TIGR02074">
    <property type="entry name" value="PBP_1a_fam"/>
    <property type="match status" value="1"/>
</dbReference>
<evidence type="ECO:0000256" key="3">
    <source>
        <dbReference type="ARBA" id="ARBA00022676"/>
    </source>
</evidence>
<dbReference type="InterPro" id="IPR050396">
    <property type="entry name" value="Glycosyltr_51/Transpeptidase"/>
</dbReference>
<dbReference type="Pfam" id="PF00041">
    <property type="entry name" value="fn3"/>
    <property type="match status" value="2"/>
</dbReference>
<dbReference type="InterPro" id="IPR036950">
    <property type="entry name" value="PBP_transglycosylase"/>
</dbReference>
<feature type="compositionally biased region" description="Low complexity" evidence="9">
    <location>
        <begin position="912"/>
        <end position="941"/>
    </location>
</feature>
<dbReference type="InterPro" id="IPR001264">
    <property type="entry name" value="Glyco_trans_51"/>
</dbReference>
<dbReference type="InterPro" id="IPR023346">
    <property type="entry name" value="Lysozyme-like_dom_sf"/>
</dbReference>
<dbReference type="Gene3D" id="3.40.710.10">
    <property type="entry name" value="DD-peptidase/beta-lactamase superfamily"/>
    <property type="match status" value="1"/>
</dbReference>
<dbReference type="Proteomes" id="UP001595882">
    <property type="component" value="Unassembled WGS sequence"/>
</dbReference>
<keyword evidence="5" id="KW-0378">Hydrolase</keyword>